<protein>
    <submittedName>
        <fullName evidence="5 6">Ribosomal protein S11</fullName>
    </submittedName>
</protein>
<dbReference type="EMBL" id="MW438348">
    <property type="protein sequence ID" value="QQW50328.1"/>
    <property type="molecule type" value="Genomic_DNA"/>
</dbReference>
<keyword evidence="3 6" id="KW-0689">Ribosomal protein</keyword>
<dbReference type="PIRSF" id="PIRSF002131">
    <property type="entry name" value="Ribosomal_S11"/>
    <property type="match status" value="1"/>
</dbReference>
<evidence type="ECO:0000256" key="4">
    <source>
        <dbReference type="ARBA" id="ARBA00023274"/>
    </source>
</evidence>
<reference evidence="5 12" key="3">
    <citation type="submission" date="2024-03" db="EMBL/GenBank/DDBJ databases">
        <title>Aureococcus anophagefferens CCMP1851 and Kratosvirus quantuckense: Draft genome of a second virus-susceptible host strain in the model system.</title>
        <authorList>
            <person name="Chase E."/>
            <person name="Truchon A.R."/>
            <person name="Schepens W."/>
            <person name="Wilhelm S.W."/>
        </authorList>
    </citation>
    <scope>NUCLEOTIDE SEQUENCE [LARGE SCALE GENOMIC DNA]</scope>
    <source>
        <strain evidence="5 12">CCMP1851</strain>
    </source>
</reference>
<evidence type="ECO:0000313" key="7">
    <source>
        <dbReference type="EMBL" id="QQW50153.1"/>
    </source>
</evidence>
<dbReference type="AlphaFoldDB" id="A0A649UBQ5"/>
<dbReference type="GO" id="GO:0003735">
    <property type="term" value="F:structural constituent of ribosome"/>
    <property type="evidence" value="ECO:0007669"/>
    <property type="project" value="InterPro"/>
</dbReference>
<dbReference type="Proteomes" id="UP001363151">
    <property type="component" value="Unassembled WGS sequence"/>
</dbReference>
<keyword evidence="12" id="KW-1185">Reference proteome</keyword>
<dbReference type="EMBL" id="MW438347">
    <property type="protein sequence ID" value="QQW50284.1"/>
    <property type="molecule type" value="Genomic_DNA"/>
</dbReference>
<evidence type="ECO:0000313" key="5">
    <source>
        <dbReference type="EMBL" id="KAK7234894.1"/>
    </source>
</evidence>
<comment type="subcellular location">
    <subcellularLocation>
        <location evidence="1">Plastid</location>
        <location evidence="1">Chloroplast</location>
    </subcellularLocation>
</comment>
<reference evidence="6" key="1">
    <citation type="journal article" date="2019" name="J. Appl. Phycol.">
        <title>Construction and comparative analysis of mitochondrial genome in the brown tide forming alga Aureococcus anophagefferens (Pelagophyceae, Ochrophyta).</title>
        <authorList>
            <person name="Liu F."/>
            <person name="Liu S."/>
            <person name="Huang T."/>
            <person name="Chen N."/>
        </authorList>
    </citation>
    <scope>NUCLEOTIDE SEQUENCE</scope>
</reference>
<dbReference type="EMBL" id="MW438344">
    <property type="protein sequence ID" value="QQW50153.1"/>
    <property type="molecule type" value="Genomic_DNA"/>
</dbReference>
<comment type="similarity">
    <text evidence="2">Belongs to the universal ribosomal protein uS11 family.</text>
</comment>
<reference evidence="7" key="2">
    <citation type="journal article" date="2021" name="Genome Biol. Evol.">
        <title>Mitochondrial genome evolution in pelagophyte algae.</title>
        <authorList>
            <person name="Sibbald S.J."/>
            <person name="Lawton M."/>
            <person name="Archibald J.M."/>
        </authorList>
    </citation>
    <scope>NUCLEOTIDE SEQUENCE</scope>
    <source>
        <strain evidence="8">CCMP1707</strain>
        <strain evidence="9">CCMP1708</strain>
        <strain evidence="7">CCMP1850</strain>
        <strain evidence="11">CCMP1984</strain>
        <strain evidence="10">CCMP3368</strain>
    </source>
</reference>
<gene>
    <name evidence="6" type="primary">rps11</name>
    <name evidence="5" type="ORF">SO694_mt00014</name>
</gene>
<dbReference type="GO" id="GO:0006412">
    <property type="term" value="P:translation"/>
    <property type="evidence" value="ECO:0007669"/>
    <property type="project" value="InterPro"/>
</dbReference>
<dbReference type="SUPFAM" id="SSF53137">
    <property type="entry name" value="Translational machinery components"/>
    <property type="match status" value="1"/>
</dbReference>
<dbReference type="HAMAP" id="MF_01310">
    <property type="entry name" value="Ribosomal_uS11"/>
    <property type="match status" value="1"/>
</dbReference>
<accession>A0A649UBQ5</accession>
<evidence type="ECO:0000313" key="6">
    <source>
        <dbReference type="EMBL" id="QGI24628.1"/>
    </source>
</evidence>
<dbReference type="GO" id="GO:1990904">
    <property type="term" value="C:ribonucleoprotein complex"/>
    <property type="evidence" value="ECO:0007669"/>
    <property type="project" value="UniProtKB-KW"/>
</dbReference>
<dbReference type="Pfam" id="PF00411">
    <property type="entry name" value="Ribosomal_S11"/>
    <property type="match status" value="1"/>
</dbReference>
<dbReference type="EMBL" id="MW438346">
    <property type="protein sequence ID" value="QQW50240.1"/>
    <property type="molecule type" value="Genomic_DNA"/>
</dbReference>
<evidence type="ECO:0000313" key="8">
    <source>
        <dbReference type="EMBL" id="QQW50197.1"/>
    </source>
</evidence>
<evidence type="ECO:0000313" key="11">
    <source>
        <dbReference type="EMBL" id="QQW50328.1"/>
    </source>
</evidence>
<dbReference type="GO" id="GO:0009507">
    <property type="term" value="C:chloroplast"/>
    <property type="evidence" value="ECO:0007669"/>
    <property type="project" value="UniProtKB-SubCell"/>
</dbReference>
<proteinExistence type="inferred from homology"/>
<dbReference type="PANTHER" id="PTHR11759">
    <property type="entry name" value="40S RIBOSOMAL PROTEIN S14/30S RIBOSOMAL PROTEIN S11"/>
    <property type="match status" value="1"/>
</dbReference>
<keyword evidence="4" id="KW-0687">Ribonucleoprotein</keyword>
<evidence type="ECO:0000256" key="2">
    <source>
        <dbReference type="ARBA" id="ARBA00006194"/>
    </source>
</evidence>
<evidence type="ECO:0000313" key="12">
    <source>
        <dbReference type="Proteomes" id="UP001363151"/>
    </source>
</evidence>
<keyword evidence="6" id="KW-0496">Mitochondrion</keyword>
<evidence type="ECO:0000313" key="10">
    <source>
        <dbReference type="EMBL" id="QQW50284.1"/>
    </source>
</evidence>
<name>A0A649UBQ5_AURAN</name>
<dbReference type="Gene3D" id="3.30.420.80">
    <property type="entry name" value="Ribosomal protein S11"/>
    <property type="match status" value="1"/>
</dbReference>
<evidence type="ECO:0000313" key="9">
    <source>
        <dbReference type="EMBL" id="QQW50240.1"/>
    </source>
</evidence>
<evidence type="ECO:0000256" key="1">
    <source>
        <dbReference type="ARBA" id="ARBA00004229"/>
    </source>
</evidence>
<dbReference type="InterPro" id="IPR036967">
    <property type="entry name" value="Ribosomal_uS11_sf"/>
</dbReference>
<dbReference type="EMBL" id="MK922345">
    <property type="protein sequence ID" value="QGI24628.1"/>
    <property type="molecule type" value="Genomic_DNA"/>
</dbReference>
<geneLocation type="mitochondrion" evidence="6"/>
<evidence type="ECO:0000256" key="3">
    <source>
        <dbReference type="ARBA" id="ARBA00022980"/>
    </source>
</evidence>
<dbReference type="EMBL" id="MW438345">
    <property type="protein sequence ID" value="QQW50197.1"/>
    <property type="molecule type" value="Genomic_DNA"/>
</dbReference>
<organism evidence="6">
    <name type="scientific">Aureococcus anophagefferens</name>
    <name type="common">Harmful bloom alga</name>
    <dbReference type="NCBI Taxonomy" id="44056"/>
    <lineage>
        <taxon>Eukaryota</taxon>
        <taxon>Sar</taxon>
        <taxon>Stramenopiles</taxon>
        <taxon>Ochrophyta</taxon>
        <taxon>Pelagophyceae</taxon>
        <taxon>Pelagomonadales</taxon>
        <taxon>Pelagomonadaceae</taxon>
        <taxon>Aureococcus</taxon>
    </lineage>
</organism>
<dbReference type="InterPro" id="IPR001971">
    <property type="entry name" value="Ribosomal_uS11"/>
</dbReference>
<sequence length="121" mass="13128">MIKQKQLEKSLSVISIQCSSNNTIASLIDPSGNLITTLSCGYLKYKGSRKSTQIASQQVIFCLGEKALSLGYNRLLVKIKGIGKGRNSIIKELKKAGLELVKVIDVTPIPHNGCRIAKGKK</sequence>
<dbReference type="GO" id="GO:0005840">
    <property type="term" value="C:ribosome"/>
    <property type="evidence" value="ECO:0007669"/>
    <property type="project" value="UniProtKB-KW"/>
</dbReference>
<dbReference type="EMBL" id="JBBJCI010000303">
    <property type="protein sequence ID" value="KAK7234894.1"/>
    <property type="molecule type" value="Genomic_DNA"/>
</dbReference>